<protein>
    <recommendedName>
        <fullName evidence="2">CxC2-like cysteine cluster KDZ transposase-associated domain-containing protein</fullName>
    </recommendedName>
</protein>
<evidence type="ECO:0000313" key="3">
    <source>
        <dbReference type="EMBL" id="GJF00979.1"/>
    </source>
</evidence>
<name>A0A9P3LML5_9APHY</name>
<keyword evidence="4" id="KW-1185">Reference proteome</keyword>
<feature type="region of interest" description="Disordered" evidence="1">
    <location>
        <begin position="1"/>
        <end position="27"/>
    </location>
</feature>
<dbReference type="Proteomes" id="UP000703269">
    <property type="component" value="Unassembled WGS sequence"/>
</dbReference>
<dbReference type="OrthoDB" id="2803146at2759"/>
<evidence type="ECO:0000313" key="4">
    <source>
        <dbReference type="Proteomes" id="UP000703269"/>
    </source>
</evidence>
<evidence type="ECO:0000256" key="1">
    <source>
        <dbReference type="SAM" id="MobiDB-lite"/>
    </source>
</evidence>
<dbReference type="EMBL" id="BPQB01000276">
    <property type="protein sequence ID" value="GJF00979.1"/>
    <property type="molecule type" value="Genomic_DNA"/>
</dbReference>
<evidence type="ECO:0000259" key="2">
    <source>
        <dbReference type="Pfam" id="PF18803"/>
    </source>
</evidence>
<comment type="caution">
    <text evidence="3">The sequence shown here is derived from an EMBL/GenBank/DDBJ whole genome shotgun (WGS) entry which is preliminary data.</text>
</comment>
<gene>
    <name evidence="3" type="ORF">PsYK624_172830</name>
</gene>
<accession>A0A9P3LML5</accession>
<reference evidence="3 4" key="1">
    <citation type="submission" date="2021-08" db="EMBL/GenBank/DDBJ databases">
        <title>Draft Genome Sequence of Phanerochaete sordida strain YK-624.</title>
        <authorList>
            <person name="Mori T."/>
            <person name="Dohra H."/>
            <person name="Suzuki T."/>
            <person name="Kawagishi H."/>
            <person name="Hirai H."/>
        </authorList>
    </citation>
    <scope>NUCLEOTIDE SEQUENCE [LARGE SCALE GENOMIC DNA]</scope>
    <source>
        <strain evidence="3 4">YK-624</strain>
    </source>
</reference>
<organism evidence="3 4">
    <name type="scientific">Phanerochaete sordida</name>
    <dbReference type="NCBI Taxonomy" id="48140"/>
    <lineage>
        <taxon>Eukaryota</taxon>
        <taxon>Fungi</taxon>
        <taxon>Dikarya</taxon>
        <taxon>Basidiomycota</taxon>
        <taxon>Agaricomycotina</taxon>
        <taxon>Agaricomycetes</taxon>
        <taxon>Polyporales</taxon>
        <taxon>Phanerochaetaceae</taxon>
        <taxon>Phanerochaete</taxon>
    </lineage>
</organism>
<feature type="domain" description="CxC2-like cysteine cluster KDZ transposase-associated" evidence="2">
    <location>
        <begin position="204"/>
        <end position="313"/>
    </location>
</feature>
<dbReference type="Pfam" id="PF18803">
    <property type="entry name" value="CxC2"/>
    <property type="match status" value="1"/>
</dbReference>
<dbReference type="AlphaFoldDB" id="A0A9P3LML5"/>
<feature type="non-terminal residue" evidence="3">
    <location>
        <position position="1"/>
    </location>
</feature>
<dbReference type="InterPro" id="IPR041457">
    <property type="entry name" value="CxC2_KDZ-assoc"/>
</dbReference>
<proteinExistence type="predicted"/>
<sequence length="463" mass="52010">MAPRQKRKLERTEELLIPSASRGAQRPHLHIDEQVADNLRTVHRTTTVYYPPVPAGPPSPGELSHDIGMDSDVSFGFSAVPSKEEIERFLAAHGLEDDDDTAEEAKENRQRTFVTLEHDRTLRDWSEQSDKFLDELLRLEGLRGASQDRCPLCFTYQSAEPEYRCSDCFGGRFVCRACCLSVHQDQPFHRIKRWNGLFFEKTTLQALGLSVQLGHAHGEPCLSPIPGPRASLVIHTNGFHPVTLLFCGCSNIATAGDRTQQLLRAELFGATLTDPTTFCTFRVLEAFHGITLQSKITAYDYYMSLQAQTDVTGLGPQYDRLKPFLRVIREWRFLKLLKRSGRGHLPGGVKNMEAGALCLRCPACPRPGVNLPDNWQTVSDDLKFMYLLILAIDANFRLKRRAVSNDARDPGLMSGCGYFTPDEEYREHILQYADQDDVSRLAGPRTECTDPSVIQISTCTGFA</sequence>